<name>A0ABV3U2H9_9GAMM</name>
<proteinExistence type="inferred from homology"/>
<reference evidence="13 14" key="1">
    <citation type="journal article" date="2011" name="Int. J. Syst. Evol. Microbiol.">
        <title>Zhongshania antarctica gen. nov., sp. nov. and Zhongshania guokunii sp. nov., gammaproteobacteria respectively isolated from coastal attached (fast) ice and surface seawater of the Antarctic.</title>
        <authorList>
            <person name="Li H.J."/>
            <person name="Zhang X.Y."/>
            <person name="Chen C.X."/>
            <person name="Zhang Y.J."/>
            <person name="Gao Z.M."/>
            <person name="Yu Y."/>
            <person name="Chen X.L."/>
            <person name="Chen B."/>
            <person name="Zhang Y.Z."/>
        </authorList>
    </citation>
    <scope>NUCLEOTIDE SEQUENCE [LARGE SCALE GENOMIC DNA]</scope>
    <source>
        <strain evidence="13 14">R06B22</strain>
    </source>
</reference>
<dbReference type="Pfam" id="PF08546">
    <property type="entry name" value="ApbA_C"/>
    <property type="match status" value="1"/>
</dbReference>
<dbReference type="PANTHER" id="PTHR43765:SF2">
    <property type="entry name" value="2-DEHYDROPANTOATE 2-REDUCTASE"/>
    <property type="match status" value="1"/>
</dbReference>
<feature type="domain" description="Ketopantoate reductase N-terminal" evidence="11">
    <location>
        <begin position="15"/>
        <end position="162"/>
    </location>
</feature>
<comment type="catalytic activity">
    <reaction evidence="9 10">
        <text>(R)-pantoate + NADP(+) = 2-dehydropantoate + NADPH + H(+)</text>
        <dbReference type="Rhea" id="RHEA:16233"/>
        <dbReference type="ChEBI" id="CHEBI:11561"/>
        <dbReference type="ChEBI" id="CHEBI:15378"/>
        <dbReference type="ChEBI" id="CHEBI:15980"/>
        <dbReference type="ChEBI" id="CHEBI:57783"/>
        <dbReference type="ChEBI" id="CHEBI:58349"/>
        <dbReference type="EC" id="1.1.1.169"/>
    </reaction>
</comment>
<keyword evidence="7 10" id="KW-0560">Oxidoreductase</keyword>
<evidence type="ECO:0000256" key="6">
    <source>
        <dbReference type="ARBA" id="ARBA00022857"/>
    </source>
</evidence>
<dbReference type="InterPro" id="IPR050838">
    <property type="entry name" value="Ketopantoate_reductase"/>
</dbReference>
<evidence type="ECO:0000256" key="1">
    <source>
        <dbReference type="ARBA" id="ARBA00004994"/>
    </source>
</evidence>
<dbReference type="SUPFAM" id="SSF51735">
    <property type="entry name" value="NAD(P)-binding Rossmann-fold domains"/>
    <property type="match status" value="1"/>
</dbReference>
<comment type="similarity">
    <text evidence="2 10">Belongs to the ketopantoate reductase family.</text>
</comment>
<dbReference type="InterPro" id="IPR013752">
    <property type="entry name" value="KPA_reductase"/>
</dbReference>
<evidence type="ECO:0000259" key="11">
    <source>
        <dbReference type="Pfam" id="PF02558"/>
    </source>
</evidence>
<dbReference type="EMBL" id="JBFRYB010000002">
    <property type="protein sequence ID" value="MEX1667179.1"/>
    <property type="molecule type" value="Genomic_DNA"/>
</dbReference>
<dbReference type="InterPro" id="IPR008927">
    <property type="entry name" value="6-PGluconate_DH-like_C_sf"/>
</dbReference>
<dbReference type="EC" id="1.1.1.169" evidence="3 10"/>
<dbReference type="RefSeq" id="WP_368377290.1">
    <property type="nucleotide sequence ID" value="NZ_JBFRYB010000002.1"/>
</dbReference>
<evidence type="ECO:0000259" key="12">
    <source>
        <dbReference type="Pfam" id="PF08546"/>
    </source>
</evidence>
<gene>
    <name evidence="13" type="ORF">AB4875_16910</name>
</gene>
<comment type="function">
    <text evidence="10">Catalyzes the NADPH-dependent reduction of ketopantoate into pantoic acid.</text>
</comment>
<evidence type="ECO:0000256" key="7">
    <source>
        <dbReference type="ARBA" id="ARBA00023002"/>
    </source>
</evidence>
<evidence type="ECO:0000313" key="13">
    <source>
        <dbReference type="EMBL" id="MEX1667179.1"/>
    </source>
</evidence>
<dbReference type="InterPro" id="IPR003710">
    <property type="entry name" value="ApbA"/>
</dbReference>
<comment type="pathway">
    <text evidence="1 10">Cofactor biosynthesis; (R)-pantothenate biosynthesis; (R)-pantoate from 3-methyl-2-oxobutanoate: step 2/2.</text>
</comment>
<evidence type="ECO:0000256" key="10">
    <source>
        <dbReference type="RuleBase" id="RU362068"/>
    </source>
</evidence>
<accession>A0ABV3U2H9</accession>
<evidence type="ECO:0000256" key="5">
    <source>
        <dbReference type="ARBA" id="ARBA00022655"/>
    </source>
</evidence>
<dbReference type="NCBIfam" id="TIGR00745">
    <property type="entry name" value="apbA_panE"/>
    <property type="match status" value="1"/>
</dbReference>
<feature type="domain" description="Ketopantoate reductase C-terminal" evidence="12">
    <location>
        <begin position="192"/>
        <end position="314"/>
    </location>
</feature>
<dbReference type="Gene3D" id="1.10.1040.10">
    <property type="entry name" value="N-(1-d-carboxylethyl)-l-norvaline Dehydrogenase, domain 2"/>
    <property type="match status" value="1"/>
</dbReference>
<sequence length="321" mass="34906">MLKATLQPALASPLYILGAGAIGSLWATYGYQAGANIRLVLRNQVTANNYHQHGGTHLISAGQTLISLLAADCPQSVTAPIHKLLITTKTQHTLSALNAIKQHIDEHAILLLLQNGLGIAEQIQREFPHANVLQGSTTEGCYRQSDFEYVHAGHGHTFIGASANSDKHEQAARAQLAESLSFPPLKVDICDNIDAVLWRKLAVNCVVNPLTAIHRCRNGELLTRPEILAQMHEIIDEILRVSAALGRSHWLDDLHEHVANVATTTAANRSSMLQDISAGRDTEIDAINGYLCKLADQHNIKVPLNKQLLAEIKRLSSAGQV</sequence>
<dbReference type="Pfam" id="PF02558">
    <property type="entry name" value="ApbA"/>
    <property type="match status" value="1"/>
</dbReference>
<evidence type="ECO:0000313" key="14">
    <source>
        <dbReference type="Proteomes" id="UP001557484"/>
    </source>
</evidence>
<evidence type="ECO:0000256" key="4">
    <source>
        <dbReference type="ARBA" id="ARBA00019465"/>
    </source>
</evidence>
<dbReference type="InterPro" id="IPR013328">
    <property type="entry name" value="6PGD_dom2"/>
</dbReference>
<dbReference type="InterPro" id="IPR013332">
    <property type="entry name" value="KPR_N"/>
</dbReference>
<dbReference type="Proteomes" id="UP001557484">
    <property type="component" value="Unassembled WGS sequence"/>
</dbReference>
<keyword evidence="6 10" id="KW-0521">NADP</keyword>
<keyword evidence="14" id="KW-1185">Reference proteome</keyword>
<evidence type="ECO:0000256" key="3">
    <source>
        <dbReference type="ARBA" id="ARBA00013014"/>
    </source>
</evidence>
<evidence type="ECO:0000256" key="2">
    <source>
        <dbReference type="ARBA" id="ARBA00007870"/>
    </source>
</evidence>
<evidence type="ECO:0000256" key="9">
    <source>
        <dbReference type="ARBA" id="ARBA00048793"/>
    </source>
</evidence>
<dbReference type="Gene3D" id="3.40.50.720">
    <property type="entry name" value="NAD(P)-binding Rossmann-like Domain"/>
    <property type="match status" value="1"/>
</dbReference>
<keyword evidence="5 10" id="KW-0566">Pantothenate biosynthesis</keyword>
<dbReference type="InterPro" id="IPR036291">
    <property type="entry name" value="NAD(P)-bd_dom_sf"/>
</dbReference>
<organism evidence="13 14">
    <name type="scientific">Zhongshania arctica</name>
    <dbReference type="NCBI Taxonomy" id="3238302"/>
    <lineage>
        <taxon>Bacteria</taxon>
        <taxon>Pseudomonadati</taxon>
        <taxon>Pseudomonadota</taxon>
        <taxon>Gammaproteobacteria</taxon>
        <taxon>Cellvibrionales</taxon>
        <taxon>Spongiibacteraceae</taxon>
        <taxon>Zhongshania</taxon>
    </lineage>
</organism>
<comment type="caution">
    <text evidence="13">The sequence shown here is derived from an EMBL/GenBank/DDBJ whole genome shotgun (WGS) entry which is preliminary data.</text>
</comment>
<dbReference type="PANTHER" id="PTHR43765">
    <property type="entry name" value="2-DEHYDROPANTOATE 2-REDUCTASE-RELATED"/>
    <property type="match status" value="1"/>
</dbReference>
<evidence type="ECO:0000256" key="8">
    <source>
        <dbReference type="ARBA" id="ARBA00032024"/>
    </source>
</evidence>
<protein>
    <recommendedName>
        <fullName evidence="4 10">2-dehydropantoate 2-reductase</fullName>
        <ecNumber evidence="3 10">1.1.1.169</ecNumber>
    </recommendedName>
    <alternativeName>
        <fullName evidence="8 10">Ketopantoate reductase</fullName>
    </alternativeName>
</protein>
<dbReference type="SUPFAM" id="SSF48179">
    <property type="entry name" value="6-phosphogluconate dehydrogenase C-terminal domain-like"/>
    <property type="match status" value="1"/>
</dbReference>